<keyword evidence="1" id="KW-1133">Transmembrane helix</keyword>
<evidence type="ECO:0000313" key="3">
    <source>
        <dbReference type="Proteomes" id="UP000199334"/>
    </source>
</evidence>
<protein>
    <submittedName>
        <fullName evidence="2">Uncharacterized protein</fullName>
    </submittedName>
</protein>
<dbReference type="RefSeq" id="WP_093855528.1">
    <property type="nucleotide sequence ID" value="NZ_BJVZ01000030.1"/>
</dbReference>
<reference evidence="2 3" key="1">
    <citation type="submission" date="2016-10" db="EMBL/GenBank/DDBJ databases">
        <authorList>
            <person name="de Groot N.N."/>
        </authorList>
    </citation>
    <scope>NUCLEOTIDE SEQUENCE [LARGE SCALE GENOMIC DNA]</scope>
    <source>
        <strain evidence="2 3">CGMCC 1.3442</strain>
    </source>
</reference>
<evidence type="ECO:0000313" key="2">
    <source>
        <dbReference type="EMBL" id="SDM92550.1"/>
    </source>
</evidence>
<organism evidence="2 3">
    <name type="scientific">Tenuibacillus multivorans</name>
    <dbReference type="NCBI Taxonomy" id="237069"/>
    <lineage>
        <taxon>Bacteria</taxon>
        <taxon>Bacillati</taxon>
        <taxon>Bacillota</taxon>
        <taxon>Bacilli</taxon>
        <taxon>Bacillales</taxon>
        <taxon>Bacillaceae</taxon>
        <taxon>Tenuibacillus</taxon>
    </lineage>
</organism>
<evidence type="ECO:0000256" key="1">
    <source>
        <dbReference type="SAM" id="Phobius"/>
    </source>
</evidence>
<gene>
    <name evidence="2" type="ORF">SAMN05216498_1043</name>
</gene>
<dbReference type="EMBL" id="FNIG01000001">
    <property type="protein sequence ID" value="SDM92550.1"/>
    <property type="molecule type" value="Genomic_DNA"/>
</dbReference>
<keyword evidence="3" id="KW-1185">Reference proteome</keyword>
<dbReference type="AlphaFoldDB" id="A0A1G9X714"/>
<name>A0A1G9X714_9BACI</name>
<keyword evidence="1" id="KW-0472">Membrane</keyword>
<sequence length="246" mass="29631">MKQLIKYQKYIFYSCIMFVFMYRLFLANIPEFFPLAFELGDIFYRFSFSFSAAYIFFLLVTKIPKSQEKTHIYTYANHKKDIIVNSFFHLVEKLIEYSNDVAKDPQKPIDIRKHAIAKVLLEQKSLDKWNLNEYDCKIIFSLIEPLNDSPFYRISNHDDFPFKPIPWAKHLNRFSYNIRNEILELFSVMPHLEAKHVEVLTTILESDFFRTSKNIDTLEYGEDLEYLHSSFYILYQTVQELNEKWE</sequence>
<accession>A0A1G9X714</accession>
<feature type="transmembrane region" description="Helical" evidence="1">
    <location>
        <begin position="12"/>
        <end position="30"/>
    </location>
</feature>
<dbReference type="Proteomes" id="UP000199334">
    <property type="component" value="Unassembled WGS sequence"/>
</dbReference>
<feature type="transmembrane region" description="Helical" evidence="1">
    <location>
        <begin position="42"/>
        <end position="60"/>
    </location>
</feature>
<proteinExistence type="predicted"/>
<keyword evidence="1" id="KW-0812">Transmembrane</keyword>